<dbReference type="GO" id="GO:0048513">
    <property type="term" value="P:animal organ development"/>
    <property type="evidence" value="ECO:0007669"/>
    <property type="project" value="UniProtKB-ARBA"/>
</dbReference>
<evidence type="ECO:0000256" key="7">
    <source>
        <dbReference type="ARBA" id="ARBA00023273"/>
    </source>
</evidence>
<dbReference type="GO" id="GO:0070507">
    <property type="term" value="P:regulation of microtubule cytoskeleton organization"/>
    <property type="evidence" value="ECO:0007669"/>
    <property type="project" value="TreeGrafter"/>
</dbReference>
<keyword evidence="14" id="KW-1185">Reference proteome</keyword>
<organism evidence="13 14">
    <name type="scientific">Acanthoscelides obtectus</name>
    <name type="common">Bean weevil</name>
    <name type="synonym">Bruchus obtectus</name>
    <dbReference type="NCBI Taxonomy" id="200917"/>
    <lineage>
        <taxon>Eukaryota</taxon>
        <taxon>Metazoa</taxon>
        <taxon>Ecdysozoa</taxon>
        <taxon>Arthropoda</taxon>
        <taxon>Hexapoda</taxon>
        <taxon>Insecta</taxon>
        <taxon>Pterygota</taxon>
        <taxon>Neoptera</taxon>
        <taxon>Endopterygota</taxon>
        <taxon>Coleoptera</taxon>
        <taxon>Polyphaga</taxon>
        <taxon>Cucujiformia</taxon>
        <taxon>Chrysomeloidea</taxon>
        <taxon>Chrysomelidae</taxon>
        <taxon>Bruchinae</taxon>
        <taxon>Bruchini</taxon>
        <taxon>Acanthoscelides</taxon>
    </lineage>
</organism>
<dbReference type="GO" id="GO:0060271">
    <property type="term" value="P:cilium assembly"/>
    <property type="evidence" value="ECO:0007669"/>
    <property type="project" value="TreeGrafter"/>
</dbReference>
<keyword evidence="5" id="KW-0175">Coiled coil</keyword>
<evidence type="ECO:0000256" key="3">
    <source>
        <dbReference type="ARBA" id="ARBA00022490"/>
    </source>
</evidence>
<feature type="domain" description="TRAF3-interacting protein 1 N-terminal" evidence="11">
    <location>
        <begin position="8"/>
        <end position="117"/>
    </location>
</feature>
<dbReference type="Proteomes" id="UP001152888">
    <property type="component" value="Unassembled WGS sequence"/>
</dbReference>
<feature type="compositionally biased region" description="Basic and acidic residues" evidence="10">
    <location>
        <begin position="259"/>
        <end position="283"/>
    </location>
</feature>
<gene>
    <name evidence="13" type="ORF">ACAOBT_LOCUS26304</name>
</gene>
<keyword evidence="6" id="KW-0206">Cytoskeleton</keyword>
<feature type="compositionally biased region" description="Basic and acidic residues" evidence="10">
    <location>
        <begin position="158"/>
        <end position="176"/>
    </location>
</feature>
<dbReference type="PANTHER" id="PTHR31363:SF0">
    <property type="entry name" value="TRAF3-INTERACTING PROTEIN 1"/>
    <property type="match status" value="1"/>
</dbReference>
<dbReference type="AlphaFoldDB" id="A0A9P0PX04"/>
<dbReference type="GO" id="GO:0030992">
    <property type="term" value="C:intraciliary transport particle B"/>
    <property type="evidence" value="ECO:0007669"/>
    <property type="project" value="TreeGrafter"/>
</dbReference>
<dbReference type="InterPro" id="IPR040468">
    <property type="entry name" value="TRAF3IP1_N"/>
</dbReference>
<dbReference type="PANTHER" id="PTHR31363">
    <property type="entry name" value="TRAF3-INTERACTING PROTEIN 1"/>
    <property type="match status" value="1"/>
</dbReference>
<evidence type="ECO:0000259" key="11">
    <source>
        <dbReference type="Pfam" id="PF10243"/>
    </source>
</evidence>
<evidence type="ECO:0000256" key="4">
    <source>
        <dbReference type="ARBA" id="ARBA00022794"/>
    </source>
</evidence>
<feature type="compositionally biased region" description="Basic and acidic residues" evidence="10">
    <location>
        <begin position="297"/>
        <end position="313"/>
    </location>
</feature>
<dbReference type="InterPro" id="IPR018799">
    <property type="entry name" value="TRAF3IP1"/>
</dbReference>
<comment type="caution">
    <text evidence="13">The sequence shown here is derived from an EMBL/GenBank/DDBJ whole genome shotgun (WGS) entry which is preliminary data.</text>
</comment>
<reference evidence="13" key="1">
    <citation type="submission" date="2022-03" db="EMBL/GenBank/DDBJ databases">
        <authorList>
            <person name="Sayadi A."/>
        </authorList>
    </citation>
    <scope>NUCLEOTIDE SEQUENCE</scope>
</reference>
<evidence type="ECO:0000259" key="12">
    <source>
        <dbReference type="Pfam" id="PF17749"/>
    </source>
</evidence>
<protein>
    <recommendedName>
        <fullName evidence="9">TRAF3-interacting protein 1</fullName>
    </recommendedName>
</protein>
<dbReference type="GO" id="GO:0008017">
    <property type="term" value="F:microtubule binding"/>
    <property type="evidence" value="ECO:0007669"/>
    <property type="project" value="InterPro"/>
</dbReference>
<feature type="compositionally biased region" description="Basic and acidic residues" evidence="10">
    <location>
        <begin position="186"/>
        <end position="216"/>
    </location>
</feature>
<feature type="domain" description="TRAF3-interacting protein 1 C-terminal" evidence="12">
    <location>
        <begin position="411"/>
        <end position="551"/>
    </location>
</feature>
<evidence type="ECO:0000256" key="2">
    <source>
        <dbReference type="ARBA" id="ARBA00004430"/>
    </source>
</evidence>
<comment type="subcellular location">
    <subcellularLocation>
        <location evidence="2">Cytoplasm</location>
        <location evidence="2">Cytoskeleton</location>
        <location evidence="2">Cilium axoneme</location>
    </subcellularLocation>
    <subcellularLocation>
        <location evidence="1">Cytoplasm</location>
        <location evidence="1">Cytoskeleton</location>
        <location evidence="1">Cilium basal body</location>
    </subcellularLocation>
</comment>
<feature type="compositionally biased region" description="Basic and acidic residues" evidence="10">
    <location>
        <begin position="223"/>
        <end position="251"/>
    </location>
</feature>
<evidence type="ECO:0000256" key="8">
    <source>
        <dbReference type="ARBA" id="ARBA00043971"/>
    </source>
</evidence>
<dbReference type="GO" id="GO:0036064">
    <property type="term" value="C:ciliary basal body"/>
    <property type="evidence" value="ECO:0007669"/>
    <property type="project" value="TreeGrafter"/>
</dbReference>
<dbReference type="Pfam" id="PF17749">
    <property type="entry name" value="MIP-T3_C"/>
    <property type="match status" value="1"/>
</dbReference>
<dbReference type="Gene3D" id="1.10.418.50">
    <property type="entry name" value="Microtubule-binding protein MIP-T3"/>
    <property type="match status" value="1"/>
</dbReference>
<evidence type="ECO:0000313" key="14">
    <source>
        <dbReference type="Proteomes" id="UP001152888"/>
    </source>
</evidence>
<evidence type="ECO:0000313" key="13">
    <source>
        <dbReference type="EMBL" id="CAH2001611.1"/>
    </source>
</evidence>
<evidence type="ECO:0000256" key="10">
    <source>
        <dbReference type="SAM" id="MobiDB-lite"/>
    </source>
</evidence>
<dbReference type="InterPro" id="IPR042576">
    <property type="entry name" value="TRAF3IP1_N_sf"/>
</dbReference>
<evidence type="ECO:0000256" key="6">
    <source>
        <dbReference type="ARBA" id="ARBA00023212"/>
    </source>
</evidence>
<dbReference type="InterPro" id="IPR041476">
    <property type="entry name" value="TRAF3IP1_C"/>
</dbReference>
<keyword evidence="3" id="KW-0963">Cytoplasm</keyword>
<keyword evidence="4" id="KW-0970">Cilium biogenesis/degradation</keyword>
<keyword evidence="7" id="KW-0966">Cell projection</keyword>
<name>A0A9P0PX04_ACAOB</name>
<sequence length="552" mass="62097">MEDIAPEVIKKTQKLLGKYVKKPPLTEKLLRKPPFRFLHDVIKAVIKETHFLKGLFTENELKSENVTDKDAKIAFLNKLIEAVKTVTKTDLPVRASKIVAGLEPINTNLLLQTIGKALDEKIDSSEYVSKLKSVKGSTNDRTSKTKVSTNLKSSSKTSVDKEKHVEVNRKSSDTSRSKKVSGTPRDLGKDKNKQKNKINDGKKEGGVATSKSEKVPAKIIDANLHEPEAVIDTTKQDLEETKFEENLEIKSSDASLESQTEREDGSDKKLEEKASHDSNEELKNNVVLPRPKSAKPKSGELHSKLRQNSKDEAQNGSGTTNLEPAVRTIDPTARPRSSLRPPSVRPSSARPGAPRLRPDSALPMKEPVAMGGVKVIVENVDTQDDDDTVVVENVDVKEEEEQQPNVEIPLDNKGHLVEQILEQIQEDEGKKKIEIDWEYDSHVKDAVSKELSHLRMLIQNVTKTTSPLGKLMNYLHEDIDSMYSELEMWTSTRKQLYSEIKKKKKLNDESMKPMYENLGHLSEDMKKLQQEILSVQSTIIRNDLRIKELLSK</sequence>
<evidence type="ECO:0000256" key="5">
    <source>
        <dbReference type="ARBA" id="ARBA00023054"/>
    </source>
</evidence>
<dbReference type="FunFam" id="1.10.418.50:FF:000001">
    <property type="entry name" value="TRAF3-interacting protein 1 isoform X1"/>
    <property type="match status" value="1"/>
</dbReference>
<dbReference type="OrthoDB" id="10258914at2759"/>
<dbReference type="GO" id="GO:0048731">
    <property type="term" value="P:system development"/>
    <property type="evidence" value="ECO:0007669"/>
    <property type="project" value="UniProtKB-ARBA"/>
</dbReference>
<dbReference type="GO" id="GO:0005930">
    <property type="term" value="C:axoneme"/>
    <property type="evidence" value="ECO:0007669"/>
    <property type="project" value="UniProtKB-SubCell"/>
</dbReference>
<dbReference type="Pfam" id="PF10243">
    <property type="entry name" value="MIP-T3"/>
    <property type="match status" value="1"/>
</dbReference>
<accession>A0A9P0PX04</accession>
<evidence type="ECO:0000256" key="9">
    <source>
        <dbReference type="ARBA" id="ARBA00070492"/>
    </source>
</evidence>
<dbReference type="EMBL" id="CAKOFQ010007456">
    <property type="protein sequence ID" value="CAH2001611.1"/>
    <property type="molecule type" value="Genomic_DNA"/>
</dbReference>
<feature type="region of interest" description="Disordered" evidence="10">
    <location>
        <begin position="133"/>
        <end position="366"/>
    </location>
</feature>
<evidence type="ECO:0000256" key="1">
    <source>
        <dbReference type="ARBA" id="ARBA00004120"/>
    </source>
</evidence>
<dbReference type="GO" id="GO:0042073">
    <property type="term" value="P:intraciliary transport"/>
    <property type="evidence" value="ECO:0007669"/>
    <property type="project" value="TreeGrafter"/>
</dbReference>
<comment type="similarity">
    <text evidence="8">Belongs to the TRAF3IP1 family.</text>
</comment>
<feature type="compositionally biased region" description="Polar residues" evidence="10">
    <location>
        <begin position="135"/>
        <end position="157"/>
    </location>
</feature>
<proteinExistence type="inferred from homology"/>
<feature type="compositionally biased region" description="Low complexity" evidence="10">
    <location>
        <begin position="334"/>
        <end position="355"/>
    </location>
</feature>